<comment type="caution">
    <text evidence="2">The sequence shown here is derived from an EMBL/GenBank/DDBJ whole genome shotgun (WGS) entry which is preliminary data.</text>
</comment>
<organism evidence="2 3">
    <name type="scientific">Bacillus songklensis</name>
    <dbReference type="NCBI Taxonomy" id="1069116"/>
    <lineage>
        <taxon>Bacteria</taxon>
        <taxon>Bacillati</taxon>
        <taxon>Bacillota</taxon>
        <taxon>Bacilli</taxon>
        <taxon>Bacillales</taxon>
        <taxon>Bacillaceae</taxon>
        <taxon>Bacillus</taxon>
    </lineage>
</organism>
<reference evidence="3" key="1">
    <citation type="journal article" date="2019" name="Int. J. Syst. Evol. Microbiol.">
        <title>The Global Catalogue of Microorganisms (GCM) 10K type strain sequencing project: providing services to taxonomists for standard genome sequencing and annotation.</title>
        <authorList>
            <consortium name="The Broad Institute Genomics Platform"/>
            <consortium name="The Broad Institute Genome Sequencing Center for Infectious Disease"/>
            <person name="Wu L."/>
            <person name="Ma J."/>
        </authorList>
    </citation>
    <scope>NUCLEOTIDE SEQUENCE [LARGE SCALE GENOMIC DNA]</scope>
    <source>
        <strain evidence="3">CCUG 61889</strain>
    </source>
</reference>
<dbReference type="SUPFAM" id="SSF53187">
    <property type="entry name" value="Zn-dependent exopeptidases"/>
    <property type="match status" value="1"/>
</dbReference>
<protein>
    <submittedName>
        <fullName evidence="2">M20/M25/M40 family metallo-hydrolase</fullName>
    </submittedName>
</protein>
<accession>A0ABV8B6A9</accession>
<dbReference type="Pfam" id="PF01546">
    <property type="entry name" value="Peptidase_M20"/>
    <property type="match status" value="1"/>
</dbReference>
<dbReference type="Gene3D" id="3.40.630.10">
    <property type="entry name" value="Zn peptidases"/>
    <property type="match status" value="1"/>
</dbReference>
<keyword evidence="1" id="KW-0378">Hydrolase</keyword>
<gene>
    <name evidence="2" type="ORF">ACFOU2_17060</name>
</gene>
<proteinExistence type="predicted"/>
<dbReference type="InterPro" id="IPR010158">
    <property type="entry name" value="Amidase_Cbmase"/>
</dbReference>
<dbReference type="PANTHER" id="PTHR32494:SF5">
    <property type="entry name" value="ALLANTOATE AMIDOHYDROLASE"/>
    <property type="match status" value="1"/>
</dbReference>
<dbReference type="PANTHER" id="PTHR32494">
    <property type="entry name" value="ALLANTOATE DEIMINASE-RELATED"/>
    <property type="match status" value="1"/>
</dbReference>
<evidence type="ECO:0000313" key="3">
    <source>
        <dbReference type="Proteomes" id="UP001595752"/>
    </source>
</evidence>
<evidence type="ECO:0000256" key="1">
    <source>
        <dbReference type="ARBA" id="ARBA00022801"/>
    </source>
</evidence>
<sequence length="80" mass="8802">MDRNLTEISNAIAVSNNLSFRNLVSGAGHDAQVFGTFCPTSLLFVPSRQGISHSPKEFTSIHDLKNGIHVLAELLYRIAY</sequence>
<dbReference type="EMBL" id="JBHRZT010000068">
    <property type="protein sequence ID" value="MFC3885084.1"/>
    <property type="molecule type" value="Genomic_DNA"/>
</dbReference>
<evidence type="ECO:0000313" key="2">
    <source>
        <dbReference type="EMBL" id="MFC3885084.1"/>
    </source>
</evidence>
<dbReference type="Proteomes" id="UP001595752">
    <property type="component" value="Unassembled WGS sequence"/>
</dbReference>
<name>A0ABV8B6A9_9BACI</name>
<dbReference type="InterPro" id="IPR002933">
    <property type="entry name" value="Peptidase_M20"/>
</dbReference>
<keyword evidence="3" id="KW-1185">Reference proteome</keyword>